<evidence type="ECO:0000256" key="1">
    <source>
        <dbReference type="SAM" id="Phobius"/>
    </source>
</evidence>
<keyword evidence="1" id="KW-1133">Transmembrane helix</keyword>
<keyword evidence="1" id="KW-0472">Membrane</keyword>
<protein>
    <submittedName>
        <fullName evidence="2">Mg2+ and Co2+ transporter CorA</fullName>
    </submittedName>
</protein>
<evidence type="ECO:0000313" key="3">
    <source>
        <dbReference type="Proteomes" id="UP001230220"/>
    </source>
</evidence>
<keyword evidence="3" id="KW-1185">Reference proteome</keyword>
<dbReference type="RefSeq" id="WP_307409179.1">
    <property type="nucleotide sequence ID" value="NZ_JAUSUR010000005.1"/>
</dbReference>
<proteinExistence type="predicted"/>
<dbReference type="EMBL" id="JAUSUR010000005">
    <property type="protein sequence ID" value="MDQ0361980.1"/>
    <property type="molecule type" value="Genomic_DNA"/>
</dbReference>
<feature type="transmembrane region" description="Helical" evidence="1">
    <location>
        <begin position="38"/>
        <end position="58"/>
    </location>
</feature>
<reference evidence="2 3" key="1">
    <citation type="submission" date="2023-07" db="EMBL/GenBank/DDBJ databases">
        <title>Genomic Encyclopedia of Type Strains, Phase IV (KMG-IV): sequencing the most valuable type-strain genomes for metagenomic binning, comparative biology and taxonomic classification.</title>
        <authorList>
            <person name="Goeker M."/>
        </authorList>
    </citation>
    <scope>NUCLEOTIDE SEQUENCE [LARGE SCALE GENOMIC DNA]</scope>
    <source>
        <strain evidence="2 3">DSM 16784</strain>
    </source>
</reference>
<accession>A0ABU0E597</accession>
<gene>
    <name evidence="2" type="ORF">J2S15_002733</name>
</gene>
<sequence>MNTILRILGIVSIVLLLCTILCGLWVKFHPEGNDMNFHFLLSISSVCISLLTIVLFMFQYEF</sequence>
<name>A0ABU0E597_9FIRM</name>
<comment type="caution">
    <text evidence="2">The sequence shown here is derived from an EMBL/GenBank/DDBJ whole genome shotgun (WGS) entry which is preliminary data.</text>
</comment>
<keyword evidence="1" id="KW-0812">Transmembrane</keyword>
<feature type="transmembrane region" description="Helical" evidence="1">
    <location>
        <begin position="7"/>
        <end position="26"/>
    </location>
</feature>
<evidence type="ECO:0000313" key="2">
    <source>
        <dbReference type="EMBL" id="MDQ0361980.1"/>
    </source>
</evidence>
<dbReference type="Proteomes" id="UP001230220">
    <property type="component" value="Unassembled WGS sequence"/>
</dbReference>
<organism evidence="2 3">
    <name type="scientific">Breznakia pachnodae</name>
    <dbReference type="NCBI Taxonomy" id="265178"/>
    <lineage>
        <taxon>Bacteria</taxon>
        <taxon>Bacillati</taxon>
        <taxon>Bacillota</taxon>
        <taxon>Erysipelotrichia</taxon>
        <taxon>Erysipelotrichales</taxon>
        <taxon>Erysipelotrichaceae</taxon>
        <taxon>Breznakia</taxon>
    </lineage>
</organism>